<evidence type="ECO:0000256" key="2">
    <source>
        <dbReference type="ARBA" id="ARBA00001947"/>
    </source>
</evidence>
<dbReference type="GO" id="GO:0019677">
    <property type="term" value="P:NAD+ catabolic process"/>
    <property type="evidence" value="ECO:0007669"/>
    <property type="project" value="TreeGrafter"/>
</dbReference>
<dbReference type="PANTHER" id="PTHR42904:SF6">
    <property type="entry name" value="NAD-CAPPED RNA HYDROLASE NUDT12"/>
    <property type="match status" value="1"/>
</dbReference>
<comment type="cofactor">
    <cofactor evidence="1">
        <name>Mg(2+)</name>
        <dbReference type="ChEBI" id="CHEBI:18420"/>
    </cofactor>
</comment>
<evidence type="ECO:0000256" key="3">
    <source>
        <dbReference type="ARBA" id="ARBA00009595"/>
    </source>
</evidence>
<dbReference type="GO" id="GO:0035529">
    <property type="term" value="F:NADH pyrophosphatase activity"/>
    <property type="evidence" value="ECO:0007669"/>
    <property type="project" value="TreeGrafter"/>
</dbReference>
<dbReference type="EC" id="3.6.1.22" evidence="4"/>
<dbReference type="OrthoDB" id="9791656at2"/>
<dbReference type="Pfam" id="PF09297">
    <property type="entry name" value="Zn_ribbon_NUD"/>
    <property type="match status" value="1"/>
</dbReference>
<evidence type="ECO:0000256" key="9">
    <source>
        <dbReference type="ARBA" id="ARBA00023679"/>
    </source>
</evidence>
<dbReference type="RefSeq" id="WP_143776074.1">
    <property type="nucleotide sequence ID" value="NZ_VKKU01000001.1"/>
</dbReference>
<dbReference type="GO" id="GO:0006742">
    <property type="term" value="P:NADP+ catabolic process"/>
    <property type="evidence" value="ECO:0007669"/>
    <property type="project" value="TreeGrafter"/>
</dbReference>
<evidence type="ECO:0000313" key="11">
    <source>
        <dbReference type="EMBL" id="TSB05158.1"/>
    </source>
</evidence>
<accession>A0A553WKG9</accession>
<evidence type="ECO:0000256" key="6">
    <source>
        <dbReference type="ARBA" id="ARBA00022801"/>
    </source>
</evidence>
<dbReference type="PROSITE" id="PS00893">
    <property type="entry name" value="NUDIX_BOX"/>
    <property type="match status" value="1"/>
</dbReference>
<protein>
    <recommendedName>
        <fullName evidence="4">NAD(+) diphosphatase</fullName>
        <ecNumber evidence="4">3.6.1.22</ecNumber>
    </recommendedName>
</protein>
<dbReference type="InterPro" id="IPR015376">
    <property type="entry name" value="Znr_NADH_PPase"/>
</dbReference>
<dbReference type="EMBL" id="VKKU01000001">
    <property type="protein sequence ID" value="TSB05158.1"/>
    <property type="molecule type" value="Genomic_DNA"/>
</dbReference>
<dbReference type="NCBIfam" id="NF001299">
    <property type="entry name" value="PRK00241.1"/>
    <property type="match status" value="1"/>
</dbReference>
<dbReference type="Gene3D" id="3.90.79.20">
    <property type="match status" value="1"/>
</dbReference>
<keyword evidence="7" id="KW-0460">Magnesium</keyword>
<feature type="domain" description="Nudix hydrolase" evidence="10">
    <location>
        <begin position="150"/>
        <end position="276"/>
    </location>
</feature>
<comment type="similarity">
    <text evidence="3">Belongs to the Nudix hydrolase family. NudC subfamily.</text>
</comment>
<evidence type="ECO:0000259" key="10">
    <source>
        <dbReference type="PROSITE" id="PS51462"/>
    </source>
</evidence>
<dbReference type="PROSITE" id="PS51462">
    <property type="entry name" value="NUDIX"/>
    <property type="match status" value="1"/>
</dbReference>
<evidence type="ECO:0000256" key="7">
    <source>
        <dbReference type="ARBA" id="ARBA00022842"/>
    </source>
</evidence>
<dbReference type="Pfam" id="PF00293">
    <property type="entry name" value="NUDIX"/>
    <property type="match status" value="1"/>
</dbReference>
<evidence type="ECO:0000256" key="5">
    <source>
        <dbReference type="ARBA" id="ARBA00022723"/>
    </source>
</evidence>
<dbReference type="SUPFAM" id="SSF55811">
    <property type="entry name" value="Nudix"/>
    <property type="match status" value="1"/>
</dbReference>
<comment type="cofactor">
    <cofactor evidence="2">
        <name>Zn(2+)</name>
        <dbReference type="ChEBI" id="CHEBI:29105"/>
    </cofactor>
</comment>
<dbReference type="CDD" id="cd03429">
    <property type="entry name" value="NUDIX_NADH_pyrophosphatase_Nudt13"/>
    <property type="match status" value="1"/>
</dbReference>
<reference evidence="11 12" key="1">
    <citation type="submission" date="2019-07" db="EMBL/GenBank/DDBJ databases">
        <authorList>
            <person name="Park M."/>
        </authorList>
    </citation>
    <scope>NUCLEOTIDE SEQUENCE [LARGE SCALE GENOMIC DNA]</scope>
    <source>
        <strain evidence="11 12">KCTC32445</strain>
    </source>
</reference>
<sequence length="288" mass="31464">MNPGFTGSPLDRADRVRNDVEAYGALLADWRARILGLDGLDPLVASEGGLLWHSIAELTGSEELILLGLSDGKPHFVPLVEADGGMFRSPAIWRALTMLPAEDAAIYGTARSLIEWHNGHRFCGKCGHLTEMFRAGWGRKCGNCGKEHFPRTDPVVIMLAEYEGRALVGRQTRFPPGNYSALAGFLEPGESIEEAVRREIHEEAGVTCGAVRYVTSQPWPFGGAQLMIACVADAQDDAITLDTDELEDAMWVTRDEARAALANEEGRRFNAPPPFAIAHSLLKHWVSA</sequence>
<keyword evidence="8" id="KW-0520">NAD</keyword>
<evidence type="ECO:0000256" key="4">
    <source>
        <dbReference type="ARBA" id="ARBA00012381"/>
    </source>
</evidence>
<comment type="caution">
    <text evidence="11">The sequence shown here is derived from an EMBL/GenBank/DDBJ whole genome shotgun (WGS) entry which is preliminary data.</text>
</comment>
<keyword evidence="5" id="KW-0479">Metal-binding</keyword>
<dbReference type="InterPro" id="IPR015375">
    <property type="entry name" value="NADH_PPase-like_N"/>
</dbReference>
<dbReference type="Proteomes" id="UP000320160">
    <property type="component" value="Unassembled WGS sequence"/>
</dbReference>
<proteinExistence type="inferred from homology"/>
<dbReference type="InterPro" id="IPR000086">
    <property type="entry name" value="NUDIX_hydrolase_dom"/>
</dbReference>
<dbReference type="AlphaFoldDB" id="A0A553WKG9"/>
<evidence type="ECO:0000256" key="1">
    <source>
        <dbReference type="ARBA" id="ARBA00001946"/>
    </source>
</evidence>
<dbReference type="InterPro" id="IPR049734">
    <property type="entry name" value="NudC-like_C"/>
</dbReference>
<gene>
    <name evidence="11" type="primary">nudC</name>
    <name evidence="11" type="ORF">FOM92_07250</name>
</gene>
<dbReference type="Pfam" id="PF09296">
    <property type="entry name" value="NUDIX-like"/>
    <property type="match status" value="1"/>
</dbReference>
<dbReference type="PANTHER" id="PTHR42904">
    <property type="entry name" value="NUDIX HYDROLASE, NUDC SUBFAMILY"/>
    <property type="match status" value="1"/>
</dbReference>
<name>A0A553WKG9_9SPHN</name>
<dbReference type="InterPro" id="IPR020084">
    <property type="entry name" value="NUDIX_hydrolase_CS"/>
</dbReference>
<dbReference type="GO" id="GO:0110153">
    <property type="term" value="F:RNA NAD-cap (NMN-forming) hydrolase activity"/>
    <property type="evidence" value="ECO:0007669"/>
    <property type="project" value="RHEA"/>
</dbReference>
<comment type="catalytic activity">
    <reaction evidence="9">
        <text>a 5'-end NAD(+)-phospho-ribonucleoside in mRNA + H2O = a 5'-end phospho-adenosine-phospho-ribonucleoside in mRNA + beta-nicotinamide D-ribonucleotide + 2 H(+)</text>
        <dbReference type="Rhea" id="RHEA:60876"/>
        <dbReference type="Rhea" id="RHEA-COMP:15698"/>
        <dbReference type="Rhea" id="RHEA-COMP:15719"/>
        <dbReference type="ChEBI" id="CHEBI:14649"/>
        <dbReference type="ChEBI" id="CHEBI:15377"/>
        <dbReference type="ChEBI" id="CHEBI:15378"/>
        <dbReference type="ChEBI" id="CHEBI:144029"/>
        <dbReference type="ChEBI" id="CHEBI:144051"/>
    </reaction>
    <physiologicalReaction direction="left-to-right" evidence="9">
        <dbReference type="Rhea" id="RHEA:60877"/>
    </physiologicalReaction>
</comment>
<dbReference type="GO" id="GO:0005829">
    <property type="term" value="C:cytosol"/>
    <property type="evidence" value="ECO:0007669"/>
    <property type="project" value="TreeGrafter"/>
</dbReference>
<keyword evidence="12" id="KW-1185">Reference proteome</keyword>
<dbReference type="GO" id="GO:0046872">
    <property type="term" value="F:metal ion binding"/>
    <property type="evidence" value="ECO:0007669"/>
    <property type="project" value="UniProtKB-KW"/>
</dbReference>
<evidence type="ECO:0000256" key="8">
    <source>
        <dbReference type="ARBA" id="ARBA00023027"/>
    </source>
</evidence>
<dbReference type="InterPro" id="IPR050241">
    <property type="entry name" value="NAD-cap_RNA_hydrolase_NudC"/>
</dbReference>
<dbReference type="Gene3D" id="3.90.79.10">
    <property type="entry name" value="Nucleoside Triphosphate Pyrophosphohydrolase"/>
    <property type="match status" value="1"/>
</dbReference>
<dbReference type="InterPro" id="IPR015797">
    <property type="entry name" value="NUDIX_hydrolase-like_dom_sf"/>
</dbReference>
<evidence type="ECO:0000313" key="12">
    <source>
        <dbReference type="Proteomes" id="UP000320160"/>
    </source>
</evidence>
<organism evidence="11 12">
    <name type="scientific">Sphingorhabdus contaminans</name>
    <dbReference type="NCBI Taxonomy" id="1343899"/>
    <lineage>
        <taxon>Bacteria</taxon>
        <taxon>Pseudomonadati</taxon>
        <taxon>Pseudomonadota</taxon>
        <taxon>Alphaproteobacteria</taxon>
        <taxon>Sphingomonadales</taxon>
        <taxon>Sphingomonadaceae</taxon>
        <taxon>Sphingorhabdus</taxon>
    </lineage>
</organism>
<keyword evidence="6 11" id="KW-0378">Hydrolase</keyword>